<name>A0AA38T0I4_9ASTR</name>
<gene>
    <name evidence="1" type="ORF">OSB04_016178</name>
</gene>
<dbReference type="AlphaFoldDB" id="A0AA38T0I4"/>
<evidence type="ECO:0000313" key="1">
    <source>
        <dbReference type="EMBL" id="KAJ9552133.1"/>
    </source>
</evidence>
<dbReference type="EMBL" id="JARYMX010000004">
    <property type="protein sequence ID" value="KAJ9552133.1"/>
    <property type="molecule type" value="Genomic_DNA"/>
</dbReference>
<protein>
    <submittedName>
        <fullName evidence="1">Uncharacterized protein</fullName>
    </submittedName>
</protein>
<comment type="caution">
    <text evidence="1">The sequence shown here is derived from an EMBL/GenBank/DDBJ whole genome shotgun (WGS) entry which is preliminary data.</text>
</comment>
<proteinExistence type="predicted"/>
<sequence length="75" mass="8487">MATTSIACQVVCLRGLLGDITGWALEEVVIRVDNKYVIALMKNPVFHGRSKYIDTRFHFIRECIENGKVLVVTCM</sequence>
<dbReference type="Proteomes" id="UP001172457">
    <property type="component" value="Chromosome 4"/>
</dbReference>
<reference evidence="1" key="1">
    <citation type="submission" date="2023-03" db="EMBL/GenBank/DDBJ databases">
        <title>Chromosome-scale reference genome and RAD-based genetic map of yellow starthistle (Centaurea solstitialis) reveal putative structural variation and QTLs associated with invader traits.</title>
        <authorList>
            <person name="Reatini B."/>
            <person name="Cang F.A."/>
            <person name="Jiang Q."/>
            <person name="Mckibben M.T.W."/>
            <person name="Barker M.S."/>
            <person name="Rieseberg L.H."/>
            <person name="Dlugosch K.M."/>
        </authorList>
    </citation>
    <scope>NUCLEOTIDE SEQUENCE</scope>
    <source>
        <strain evidence="1">CAN-66</strain>
        <tissue evidence="1">Leaf</tissue>
    </source>
</reference>
<accession>A0AA38T0I4</accession>
<dbReference type="CDD" id="cd09272">
    <property type="entry name" value="RNase_HI_RT_Ty1"/>
    <property type="match status" value="1"/>
</dbReference>
<evidence type="ECO:0000313" key="2">
    <source>
        <dbReference type="Proteomes" id="UP001172457"/>
    </source>
</evidence>
<keyword evidence="2" id="KW-1185">Reference proteome</keyword>
<organism evidence="1 2">
    <name type="scientific">Centaurea solstitialis</name>
    <name type="common">yellow star-thistle</name>
    <dbReference type="NCBI Taxonomy" id="347529"/>
    <lineage>
        <taxon>Eukaryota</taxon>
        <taxon>Viridiplantae</taxon>
        <taxon>Streptophyta</taxon>
        <taxon>Embryophyta</taxon>
        <taxon>Tracheophyta</taxon>
        <taxon>Spermatophyta</taxon>
        <taxon>Magnoliopsida</taxon>
        <taxon>eudicotyledons</taxon>
        <taxon>Gunneridae</taxon>
        <taxon>Pentapetalae</taxon>
        <taxon>asterids</taxon>
        <taxon>campanulids</taxon>
        <taxon>Asterales</taxon>
        <taxon>Asteraceae</taxon>
        <taxon>Carduoideae</taxon>
        <taxon>Cardueae</taxon>
        <taxon>Centaureinae</taxon>
        <taxon>Centaurea</taxon>
    </lineage>
</organism>